<feature type="region of interest" description="Disordered" evidence="5">
    <location>
        <begin position="724"/>
        <end position="747"/>
    </location>
</feature>
<accession>A0A9X4AY16</accession>
<dbReference type="Pfam" id="PF00384">
    <property type="entry name" value="Molybdopterin"/>
    <property type="match status" value="1"/>
</dbReference>
<dbReference type="PROSITE" id="PS51669">
    <property type="entry name" value="4FE4S_MOW_BIS_MGD"/>
    <property type="match status" value="1"/>
</dbReference>
<dbReference type="GO" id="GO:0043546">
    <property type="term" value="F:molybdopterin cofactor binding"/>
    <property type="evidence" value="ECO:0007669"/>
    <property type="project" value="InterPro"/>
</dbReference>
<evidence type="ECO:0000259" key="6">
    <source>
        <dbReference type="PROSITE" id="PS51669"/>
    </source>
</evidence>
<evidence type="ECO:0000256" key="3">
    <source>
        <dbReference type="ARBA" id="ARBA00023004"/>
    </source>
</evidence>
<keyword evidence="3" id="KW-0408">Iron</keyword>
<dbReference type="Proteomes" id="UP001151081">
    <property type="component" value="Unassembled WGS sequence"/>
</dbReference>
<evidence type="ECO:0000256" key="2">
    <source>
        <dbReference type="ARBA" id="ARBA00022723"/>
    </source>
</evidence>
<dbReference type="GO" id="GO:0016020">
    <property type="term" value="C:membrane"/>
    <property type="evidence" value="ECO:0007669"/>
    <property type="project" value="TreeGrafter"/>
</dbReference>
<keyword evidence="4" id="KW-0411">Iron-sulfur</keyword>
<reference evidence="7 8" key="1">
    <citation type="submission" date="2021-04" db="EMBL/GenBank/DDBJ databases">
        <title>Genome analysis of Polyangium sp.</title>
        <authorList>
            <person name="Li Y."/>
            <person name="Wang J."/>
        </authorList>
    </citation>
    <scope>NUCLEOTIDE SEQUENCE [LARGE SCALE GENOMIC DNA]</scope>
    <source>
        <strain evidence="7 8">SDU14</strain>
    </source>
</reference>
<dbReference type="SMART" id="SM00926">
    <property type="entry name" value="Molybdop_Fe4S4"/>
    <property type="match status" value="1"/>
</dbReference>
<sequence>MAKLPIARERLIDEFGPHPHGLPPGGFSAVGEPDRVVETHCCFCGQQCGIKLKVKDEKIVGFEPWEEFPFNQGKLCPKGVKRYMQDEHPDRLQTPLVRAEGRGFAPIGWSEALDRVAQSLRRVQEAHGADSVAVLGGASLTNEKAYLVGKFARTVLRTANVDYNGRLCMVSAAAASKKVLGIDRAANPWSDIPKAEVILIAGANVAECAPITTDYLWRARENGAKIIVLDPRMTPIARTADLYIPVRSGGDIGVFNGMLHVMIERGWIDRAFIAEHTTGFSELERIVAKYTPEYAGKIAGIPPKLIVRAAELWGPAKSSFLLHARGIEHHSKGVDNCMAAIHLCVATGRIGKEGSGYAMITGQGNGQGGREQGQKCDQLPGARDIENPEHRKHIASVWGIDEKTLPGKGISAMEIFEAIHAGKIKGLFSLCFNPMVSLPNQGFIREALEKLEFFGAVDFFMSETTRHADVLLPGSLMEEDTGTTTNVEGRVILHKKVVDPPGEARQDWRILCGLAERLGHGEKFRYGSPQEIFEELRVASKGGIADYAGITYEKIEKNHGVFWPCPSEDHPGTPRLYEGGIFGHADKKAHFQPVEWRPAAEEPDEEYPIVLTTGRVVAHYLSGNQTRRIGGLVRQTPDPYCEMHPRLAQKLGVSDGEPVEVESRRGSLVVRAMIVNTIRPDTVFVPYHWPDERAANRCTIPALDPVSKIPEYKICAVRVRRASDQIDARGSGSPDGGLRPTSREGAR</sequence>
<dbReference type="Gene3D" id="3.40.50.740">
    <property type="match status" value="1"/>
</dbReference>
<dbReference type="RefSeq" id="WP_272428042.1">
    <property type="nucleotide sequence ID" value="NZ_JAGTJJ010000071.1"/>
</dbReference>
<dbReference type="EMBL" id="JAGTJJ010000071">
    <property type="protein sequence ID" value="MDC3988371.1"/>
    <property type="molecule type" value="Genomic_DNA"/>
</dbReference>
<evidence type="ECO:0000313" key="8">
    <source>
        <dbReference type="Proteomes" id="UP001151081"/>
    </source>
</evidence>
<keyword evidence="1" id="KW-0004">4Fe-4S</keyword>
<evidence type="ECO:0000313" key="7">
    <source>
        <dbReference type="EMBL" id="MDC3988371.1"/>
    </source>
</evidence>
<dbReference type="Pfam" id="PF04879">
    <property type="entry name" value="Molybdop_Fe4S4"/>
    <property type="match status" value="1"/>
</dbReference>
<dbReference type="Pfam" id="PF01568">
    <property type="entry name" value="Molydop_binding"/>
    <property type="match status" value="1"/>
</dbReference>
<dbReference type="Gene3D" id="2.40.40.20">
    <property type="match status" value="1"/>
</dbReference>
<proteinExistence type="predicted"/>
<dbReference type="Gene3D" id="2.20.25.90">
    <property type="entry name" value="ADC-like domains"/>
    <property type="match status" value="1"/>
</dbReference>
<keyword evidence="8" id="KW-1185">Reference proteome</keyword>
<dbReference type="GO" id="GO:0046872">
    <property type="term" value="F:metal ion binding"/>
    <property type="evidence" value="ECO:0007669"/>
    <property type="project" value="UniProtKB-KW"/>
</dbReference>
<evidence type="ECO:0000256" key="1">
    <source>
        <dbReference type="ARBA" id="ARBA00022485"/>
    </source>
</evidence>
<dbReference type="CDD" id="cd00508">
    <property type="entry name" value="MopB_CT_Fdh-Nap-like"/>
    <property type="match status" value="1"/>
</dbReference>
<dbReference type="InterPro" id="IPR050123">
    <property type="entry name" value="Prok_molybdopt-oxidoreductase"/>
</dbReference>
<evidence type="ECO:0000256" key="5">
    <source>
        <dbReference type="SAM" id="MobiDB-lite"/>
    </source>
</evidence>
<gene>
    <name evidence="7" type="ORF">KEG57_48330</name>
</gene>
<comment type="caution">
    <text evidence="7">The sequence shown here is derived from an EMBL/GenBank/DDBJ whole genome shotgun (WGS) entry which is preliminary data.</text>
</comment>
<dbReference type="InterPro" id="IPR009010">
    <property type="entry name" value="Asp_de-COase-like_dom_sf"/>
</dbReference>
<dbReference type="PANTHER" id="PTHR43105">
    <property type="entry name" value="RESPIRATORY NITRATE REDUCTASE"/>
    <property type="match status" value="1"/>
</dbReference>
<dbReference type="AlphaFoldDB" id="A0A9X4AY16"/>
<dbReference type="InterPro" id="IPR006657">
    <property type="entry name" value="MoPterin_dinucl-bd_dom"/>
</dbReference>
<organism evidence="7 8">
    <name type="scientific">Polyangium jinanense</name>
    <dbReference type="NCBI Taxonomy" id="2829994"/>
    <lineage>
        <taxon>Bacteria</taxon>
        <taxon>Pseudomonadati</taxon>
        <taxon>Myxococcota</taxon>
        <taxon>Polyangia</taxon>
        <taxon>Polyangiales</taxon>
        <taxon>Polyangiaceae</taxon>
        <taxon>Polyangium</taxon>
    </lineage>
</organism>
<dbReference type="Gene3D" id="3.40.228.10">
    <property type="entry name" value="Dimethylsulfoxide Reductase, domain 2"/>
    <property type="match status" value="1"/>
</dbReference>
<protein>
    <submittedName>
        <fullName evidence="7">Molybdopterin-dependent oxidoreductase</fullName>
    </submittedName>
</protein>
<dbReference type="SUPFAM" id="SSF53706">
    <property type="entry name" value="Formate dehydrogenase/DMSO reductase, domains 1-3"/>
    <property type="match status" value="1"/>
</dbReference>
<dbReference type="GO" id="GO:0051539">
    <property type="term" value="F:4 iron, 4 sulfur cluster binding"/>
    <property type="evidence" value="ECO:0007669"/>
    <property type="project" value="UniProtKB-KW"/>
</dbReference>
<evidence type="ECO:0000256" key="4">
    <source>
        <dbReference type="ARBA" id="ARBA00023014"/>
    </source>
</evidence>
<dbReference type="GO" id="GO:0022904">
    <property type="term" value="P:respiratory electron transport chain"/>
    <property type="evidence" value="ECO:0007669"/>
    <property type="project" value="TreeGrafter"/>
</dbReference>
<dbReference type="InterPro" id="IPR006656">
    <property type="entry name" value="Mopterin_OxRdtase"/>
</dbReference>
<feature type="domain" description="4Fe-4S Mo/W bis-MGD-type" evidence="6">
    <location>
        <begin position="34"/>
        <end position="90"/>
    </location>
</feature>
<dbReference type="InterPro" id="IPR006963">
    <property type="entry name" value="Mopterin_OxRdtase_4Fe-4S_dom"/>
</dbReference>
<feature type="region of interest" description="Disordered" evidence="5">
    <location>
        <begin position="364"/>
        <end position="384"/>
    </location>
</feature>
<name>A0A9X4AY16_9BACT</name>
<keyword evidence="2" id="KW-0479">Metal-binding</keyword>
<dbReference type="GO" id="GO:0003954">
    <property type="term" value="F:NADH dehydrogenase activity"/>
    <property type="evidence" value="ECO:0007669"/>
    <property type="project" value="TreeGrafter"/>
</dbReference>
<dbReference type="PANTHER" id="PTHR43105:SF10">
    <property type="entry name" value="NADH-QUINONE OXIDOREDUCTASE SUBUNIT G"/>
    <property type="match status" value="1"/>
</dbReference>
<dbReference type="SUPFAM" id="SSF50692">
    <property type="entry name" value="ADC-like"/>
    <property type="match status" value="1"/>
</dbReference>